<name>A0A7S0KD25_MICPS</name>
<evidence type="ECO:0000313" key="2">
    <source>
        <dbReference type="EMBL" id="CAD8577837.1"/>
    </source>
</evidence>
<organism evidence="2">
    <name type="scientific">Micromonas pusilla</name>
    <name type="common">Picoplanktonic green alga</name>
    <name type="synonym">Chromulina pusilla</name>
    <dbReference type="NCBI Taxonomy" id="38833"/>
    <lineage>
        <taxon>Eukaryota</taxon>
        <taxon>Viridiplantae</taxon>
        <taxon>Chlorophyta</taxon>
        <taxon>Mamiellophyceae</taxon>
        <taxon>Mamiellales</taxon>
        <taxon>Mamiellaceae</taxon>
        <taxon>Micromonas</taxon>
    </lineage>
</organism>
<feature type="transmembrane region" description="Helical" evidence="1">
    <location>
        <begin position="12"/>
        <end position="34"/>
    </location>
</feature>
<dbReference type="AlphaFoldDB" id="A0A7S0KD25"/>
<keyword evidence="1" id="KW-0472">Membrane</keyword>
<keyword evidence="1" id="KW-0812">Transmembrane</keyword>
<evidence type="ECO:0000256" key="1">
    <source>
        <dbReference type="SAM" id="Phobius"/>
    </source>
</evidence>
<keyword evidence="1" id="KW-1133">Transmembrane helix</keyword>
<gene>
    <name evidence="2" type="ORF">MSP1404_LOCUS1402</name>
</gene>
<protein>
    <submittedName>
        <fullName evidence="2">Uncharacterized protein</fullName>
    </submittedName>
</protein>
<reference evidence="2" key="1">
    <citation type="submission" date="2021-01" db="EMBL/GenBank/DDBJ databases">
        <authorList>
            <person name="Corre E."/>
            <person name="Pelletier E."/>
            <person name="Niang G."/>
            <person name="Scheremetjew M."/>
            <person name="Finn R."/>
            <person name="Kale V."/>
            <person name="Holt S."/>
            <person name="Cochrane G."/>
            <person name="Meng A."/>
            <person name="Brown T."/>
            <person name="Cohen L."/>
        </authorList>
    </citation>
    <scope>NUCLEOTIDE SEQUENCE</scope>
    <source>
        <strain evidence="2">CCMP494</strain>
    </source>
</reference>
<proteinExistence type="predicted"/>
<dbReference type="EMBL" id="HBEV01001749">
    <property type="protein sequence ID" value="CAD8577837.1"/>
    <property type="molecule type" value="Transcribed_RNA"/>
</dbReference>
<accession>A0A7S0KD25</accession>
<sequence>MAGQDRWERAVLSGQSAIATALICIVVLVTLPLLKMLVRLGALVGLASLYINNPCRDPSTHHKAWEMLLAERRRRIGERNAKDVSNLNVISLIKNAVNDTTGLISGQRVMCDFVFFSFAYIDSESGVDAEYFALGAMGSWRIVEMAVLRRLATSLAMGLDGMASGMGGDGGTGSRAEPQG</sequence>